<gene>
    <name evidence="2" type="ORF">GT409_11500</name>
</gene>
<keyword evidence="1" id="KW-0732">Signal</keyword>
<dbReference type="KEGG" id="taer:GT409_11500"/>
<dbReference type="Proteomes" id="UP000464954">
    <property type="component" value="Chromosome"/>
</dbReference>
<name>A0A6P1M838_9BACT</name>
<feature type="signal peptide" evidence="1">
    <location>
        <begin position="1"/>
        <end position="21"/>
    </location>
</feature>
<dbReference type="AlphaFoldDB" id="A0A6P1M838"/>
<evidence type="ECO:0000256" key="1">
    <source>
        <dbReference type="SAM" id="SignalP"/>
    </source>
</evidence>
<evidence type="ECO:0000313" key="3">
    <source>
        <dbReference type="Proteomes" id="UP000464954"/>
    </source>
</evidence>
<keyword evidence="3" id="KW-1185">Reference proteome</keyword>
<dbReference type="EMBL" id="CP047593">
    <property type="protein sequence ID" value="QHI70047.1"/>
    <property type="molecule type" value="Genomic_DNA"/>
</dbReference>
<accession>A0A6P1M838</accession>
<organism evidence="2 3">
    <name type="scientific">Tichowtungia aerotolerans</name>
    <dbReference type="NCBI Taxonomy" id="2697043"/>
    <lineage>
        <taxon>Bacteria</taxon>
        <taxon>Pseudomonadati</taxon>
        <taxon>Kiritimatiellota</taxon>
        <taxon>Tichowtungiia</taxon>
        <taxon>Tichowtungiales</taxon>
        <taxon>Tichowtungiaceae</taxon>
        <taxon>Tichowtungia</taxon>
    </lineage>
</organism>
<reference evidence="2 3" key="1">
    <citation type="submission" date="2020-01" db="EMBL/GenBank/DDBJ databases">
        <title>Ponticoccus aerotolerans gen. nov., sp. nov., an anaerobic bacterium and proposal of Ponticoccusceae fam. nov., Ponticoccusles ord. nov. and Ponticoccuse classis nov. in the phylum Kiritimatiellaeota.</title>
        <authorList>
            <person name="Zhou L.Y."/>
            <person name="Du Z.J."/>
        </authorList>
    </citation>
    <scope>NUCLEOTIDE SEQUENCE [LARGE SCALE GENOMIC DNA]</scope>
    <source>
        <strain evidence="2 3">S-5007</strain>
    </source>
</reference>
<sequence length="157" mass="17939">MKQWCWIVLLAVLLPSSFVSAQKNPVKDRLKQRAENPRLDLSKEPECAPTEDLNVQELQLQRNELKGQVIELEFDNVIDLQQAGPGYTARVTFESPRVSEGVTIMFPAEGLEFIQPLADHRGPLRATVYVEVINSKMLRALGTRYSKNKPEGERYNW</sequence>
<protein>
    <submittedName>
        <fullName evidence="2">Uncharacterized protein</fullName>
    </submittedName>
</protein>
<dbReference type="RefSeq" id="WP_160629226.1">
    <property type="nucleotide sequence ID" value="NZ_CP047593.1"/>
</dbReference>
<feature type="chain" id="PRO_5026726305" evidence="1">
    <location>
        <begin position="22"/>
        <end position="157"/>
    </location>
</feature>
<evidence type="ECO:0000313" key="2">
    <source>
        <dbReference type="EMBL" id="QHI70047.1"/>
    </source>
</evidence>
<proteinExistence type="predicted"/>